<accession>U4LIC4</accession>
<dbReference type="EMBL" id="HF935561">
    <property type="protein sequence ID" value="CCX31277.1"/>
    <property type="molecule type" value="Genomic_DNA"/>
</dbReference>
<evidence type="ECO:0000313" key="2">
    <source>
        <dbReference type="EMBL" id="CCX31277.1"/>
    </source>
</evidence>
<name>U4LIC4_PYROM</name>
<feature type="region of interest" description="Disordered" evidence="1">
    <location>
        <begin position="1"/>
        <end position="54"/>
    </location>
</feature>
<gene>
    <name evidence="2" type="ORF">PCON_10408</name>
</gene>
<dbReference type="AlphaFoldDB" id="U4LIC4"/>
<organism evidence="2 3">
    <name type="scientific">Pyronema omphalodes (strain CBS 100304)</name>
    <name type="common">Pyronema confluens</name>
    <dbReference type="NCBI Taxonomy" id="1076935"/>
    <lineage>
        <taxon>Eukaryota</taxon>
        <taxon>Fungi</taxon>
        <taxon>Dikarya</taxon>
        <taxon>Ascomycota</taxon>
        <taxon>Pezizomycotina</taxon>
        <taxon>Pezizomycetes</taxon>
        <taxon>Pezizales</taxon>
        <taxon>Pyronemataceae</taxon>
        <taxon>Pyronema</taxon>
    </lineage>
</organism>
<keyword evidence="3" id="KW-1185">Reference proteome</keyword>
<reference evidence="2 3" key="1">
    <citation type="journal article" date="2013" name="PLoS Genet.">
        <title>The genome and development-dependent transcriptomes of Pyronema confluens: a window into fungal evolution.</title>
        <authorList>
            <person name="Traeger S."/>
            <person name="Altegoer F."/>
            <person name="Freitag M."/>
            <person name="Gabaldon T."/>
            <person name="Kempken F."/>
            <person name="Kumar A."/>
            <person name="Marcet-Houben M."/>
            <person name="Poggeler S."/>
            <person name="Stajich J.E."/>
            <person name="Nowrousian M."/>
        </authorList>
    </citation>
    <scope>NUCLEOTIDE SEQUENCE [LARGE SCALE GENOMIC DNA]</scope>
    <source>
        <strain evidence="3">CBS 100304</strain>
        <tissue evidence="2">Vegetative mycelium</tissue>
    </source>
</reference>
<evidence type="ECO:0000313" key="3">
    <source>
        <dbReference type="Proteomes" id="UP000018144"/>
    </source>
</evidence>
<protein>
    <submittedName>
        <fullName evidence="2">Uncharacterized protein</fullName>
    </submittedName>
</protein>
<dbReference type="Proteomes" id="UP000018144">
    <property type="component" value="Unassembled WGS sequence"/>
</dbReference>
<feature type="compositionally biased region" description="Basic and acidic residues" evidence="1">
    <location>
        <begin position="25"/>
        <end position="42"/>
    </location>
</feature>
<sequence length="269" mass="30511">MLTFNQRWQDRDKERREKRHKPKTKTKELRPRRSDGEMGGKEKQKRVSRIQSLYDDEEFPVTQLEAQEQKAQEQEAPTVLIMTFNKIEYAKPGEFMQYQRRSSGVPPDYLGCLSIDYQDYQPTSSIYGDSDSYMSVDSEKYRGGESFDDHTRLGENAYSLLLPPPTQDPYYSNYPYSHSIELCVAEEDGSIVDIFDGCSEKGEGFIVDIFDILNTDSLEQAEQPVAAMGLGHDDSDGSNGVCVGDLGVDFLQGTKDDAAKELRKTMGDD</sequence>
<evidence type="ECO:0000256" key="1">
    <source>
        <dbReference type="SAM" id="MobiDB-lite"/>
    </source>
</evidence>
<proteinExistence type="predicted"/>